<evidence type="ECO:0000313" key="10">
    <source>
        <dbReference type="Proteomes" id="UP001162734"/>
    </source>
</evidence>
<evidence type="ECO:0000256" key="5">
    <source>
        <dbReference type="ARBA" id="ARBA00022692"/>
    </source>
</evidence>
<evidence type="ECO:0000256" key="2">
    <source>
        <dbReference type="ARBA" id="ARBA00007613"/>
    </source>
</evidence>
<dbReference type="Gene3D" id="1.20.1600.10">
    <property type="entry name" value="Outer membrane efflux proteins (OEP)"/>
    <property type="match status" value="1"/>
</dbReference>
<keyword evidence="10" id="KW-1185">Reference proteome</keyword>
<sequence length="451" mass="49198">MSPRRAALLAAALLAAGLPGAPRAAAPEPPLLGLDEAVAAALARNHLLAGAALEVEKQEDRADALRTRRLPALRLDLLASRLLEPLDFTFPAGTFGTFPGVGPFPPLESRVRTEPQLTTVALVTASQPLTQQYRIGLGLRALELGRDLAREQLRGERQRIRAEVRATYYRLSATQAAVAALSDLVRALEELDQQTGRYLAEEVVLRGDALEVKARLARERWRLSSAESGLATQRERLDQLLGRDLGARFRVEDPSALRSPAAELGLEEARARARARRPELRRAALQRAQAETGLRLSRADWIPDVTLSAHYARLVDFHFLPDHVADVGLLLSWEPFDWGRRGKEASAAGRAEAQAEAALAEAESQVGLEVGARWRALRDATGLLEATRLSVAAARESLATTMNRYREDAKVLRDVLEAEARLSGARHDEVDAIAGRWAAAADLERALGDDD</sequence>
<comment type="subcellular location">
    <subcellularLocation>
        <location evidence="1">Cell outer membrane</location>
    </subcellularLocation>
</comment>
<accession>A0ABM7XB83</accession>
<protein>
    <recommendedName>
        <fullName evidence="11">Outer membrane efflux protein</fullName>
    </recommendedName>
</protein>
<evidence type="ECO:0000313" key="9">
    <source>
        <dbReference type="EMBL" id="BDG09120.1"/>
    </source>
</evidence>
<keyword evidence="3" id="KW-0813">Transport</keyword>
<evidence type="ECO:0000256" key="8">
    <source>
        <dbReference type="SAM" id="SignalP"/>
    </source>
</evidence>
<dbReference type="Proteomes" id="UP001162734">
    <property type="component" value="Chromosome"/>
</dbReference>
<proteinExistence type="inferred from homology"/>
<keyword evidence="5" id="KW-0812">Transmembrane</keyword>
<evidence type="ECO:0008006" key="11">
    <source>
        <dbReference type="Google" id="ProtNLM"/>
    </source>
</evidence>
<keyword evidence="7" id="KW-0998">Cell outer membrane</keyword>
<evidence type="ECO:0000256" key="7">
    <source>
        <dbReference type="ARBA" id="ARBA00023237"/>
    </source>
</evidence>
<name>A0ABM7XB83_9BACT</name>
<comment type="similarity">
    <text evidence="2">Belongs to the outer membrane factor (OMF) (TC 1.B.17) family.</text>
</comment>
<gene>
    <name evidence="9" type="ORF">AMPC_22330</name>
</gene>
<feature type="signal peptide" evidence="8">
    <location>
        <begin position="1"/>
        <end position="24"/>
    </location>
</feature>
<evidence type="ECO:0000256" key="4">
    <source>
        <dbReference type="ARBA" id="ARBA00022452"/>
    </source>
</evidence>
<dbReference type="RefSeq" id="WP_248340785.1">
    <property type="nucleotide sequence ID" value="NZ_AP025592.1"/>
</dbReference>
<organism evidence="9 10">
    <name type="scientific">Anaeromyxobacter paludicola</name>
    <dbReference type="NCBI Taxonomy" id="2918171"/>
    <lineage>
        <taxon>Bacteria</taxon>
        <taxon>Pseudomonadati</taxon>
        <taxon>Myxococcota</taxon>
        <taxon>Myxococcia</taxon>
        <taxon>Myxococcales</taxon>
        <taxon>Cystobacterineae</taxon>
        <taxon>Anaeromyxobacteraceae</taxon>
        <taxon>Anaeromyxobacter</taxon>
    </lineage>
</organism>
<dbReference type="EMBL" id="AP025592">
    <property type="protein sequence ID" value="BDG09120.1"/>
    <property type="molecule type" value="Genomic_DNA"/>
</dbReference>
<evidence type="ECO:0000256" key="6">
    <source>
        <dbReference type="ARBA" id="ARBA00023136"/>
    </source>
</evidence>
<feature type="chain" id="PRO_5046962267" description="Outer membrane efflux protein" evidence="8">
    <location>
        <begin position="25"/>
        <end position="451"/>
    </location>
</feature>
<dbReference type="PANTHER" id="PTHR30026:SF21">
    <property type="entry name" value="SLR1270 PROTEIN"/>
    <property type="match status" value="1"/>
</dbReference>
<dbReference type="InterPro" id="IPR003423">
    <property type="entry name" value="OMP_efflux"/>
</dbReference>
<dbReference type="Pfam" id="PF02321">
    <property type="entry name" value="OEP"/>
    <property type="match status" value="2"/>
</dbReference>
<keyword evidence="6" id="KW-0472">Membrane</keyword>
<dbReference type="PROSITE" id="PS51318">
    <property type="entry name" value="TAT"/>
    <property type="match status" value="1"/>
</dbReference>
<keyword evidence="8" id="KW-0732">Signal</keyword>
<dbReference type="InterPro" id="IPR006311">
    <property type="entry name" value="TAT_signal"/>
</dbReference>
<keyword evidence="4" id="KW-1134">Transmembrane beta strand</keyword>
<dbReference type="PANTHER" id="PTHR30026">
    <property type="entry name" value="OUTER MEMBRANE PROTEIN TOLC"/>
    <property type="match status" value="1"/>
</dbReference>
<reference evidence="10" key="1">
    <citation type="journal article" date="2022" name="Int. J. Syst. Evol. Microbiol.">
        <title>Anaeromyxobacter oryzae sp. nov., Anaeromyxobacter diazotrophicus sp. nov. and Anaeromyxobacter paludicola sp. nov., isolated from paddy soils.</title>
        <authorList>
            <person name="Itoh H."/>
            <person name="Xu Z."/>
            <person name="Mise K."/>
            <person name="Masuda Y."/>
            <person name="Ushijima N."/>
            <person name="Hayakawa C."/>
            <person name="Shiratori Y."/>
            <person name="Senoo K."/>
        </authorList>
    </citation>
    <scope>NUCLEOTIDE SEQUENCE [LARGE SCALE GENOMIC DNA]</scope>
    <source>
        <strain evidence="10">Red630</strain>
    </source>
</reference>
<evidence type="ECO:0000256" key="1">
    <source>
        <dbReference type="ARBA" id="ARBA00004442"/>
    </source>
</evidence>
<dbReference type="SUPFAM" id="SSF56954">
    <property type="entry name" value="Outer membrane efflux proteins (OEP)"/>
    <property type="match status" value="1"/>
</dbReference>
<evidence type="ECO:0000256" key="3">
    <source>
        <dbReference type="ARBA" id="ARBA00022448"/>
    </source>
</evidence>
<dbReference type="InterPro" id="IPR051906">
    <property type="entry name" value="TolC-like"/>
</dbReference>